<reference evidence="2 3" key="1">
    <citation type="submission" date="2020-03" db="EMBL/GenBank/DDBJ databases">
        <authorList>
            <person name="Sun Q."/>
        </authorList>
    </citation>
    <scope>NUCLEOTIDE SEQUENCE [LARGE SCALE GENOMIC DNA]</scope>
    <source>
        <strain evidence="2 3">KACC 21451</strain>
    </source>
</reference>
<gene>
    <name evidence="2" type="ORF">GWK17_20275</name>
</gene>
<organism evidence="2 3">
    <name type="scientific">Mesobacillus selenatarsenatis</name>
    <dbReference type="NCBI Taxonomy" id="388741"/>
    <lineage>
        <taxon>Bacteria</taxon>
        <taxon>Bacillati</taxon>
        <taxon>Bacillota</taxon>
        <taxon>Bacilli</taxon>
        <taxon>Bacillales</taxon>
        <taxon>Bacillaceae</taxon>
        <taxon>Mesobacillus</taxon>
    </lineage>
</organism>
<evidence type="ECO:0000313" key="2">
    <source>
        <dbReference type="EMBL" id="NKE07790.1"/>
    </source>
</evidence>
<accession>A0A846TLF0</accession>
<proteinExistence type="predicted"/>
<dbReference type="Proteomes" id="UP000587942">
    <property type="component" value="Unassembled WGS sequence"/>
</dbReference>
<keyword evidence="1" id="KW-0472">Membrane</keyword>
<keyword evidence="1" id="KW-1133">Transmembrane helix</keyword>
<evidence type="ECO:0000313" key="3">
    <source>
        <dbReference type="Proteomes" id="UP000587942"/>
    </source>
</evidence>
<dbReference type="AlphaFoldDB" id="A0A846TLF0"/>
<feature type="transmembrane region" description="Helical" evidence="1">
    <location>
        <begin position="7"/>
        <end position="28"/>
    </location>
</feature>
<evidence type="ECO:0000256" key="1">
    <source>
        <dbReference type="SAM" id="Phobius"/>
    </source>
</evidence>
<feature type="transmembrane region" description="Helical" evidence="1">
    <location>
        <begin position="73"/>
        <end position="94"/>
    </location>
</feature>
<protein>
    <submittedName>
        <fullName evidence="2">Permease</fullName>
    </submittedName>
</protein>
<feature type="transmembrane region" description="Helical" evidence="1">
    <location>
        <begin position="100"/>
        <end position="120"/>
    </location>
</feature>
<comment type="caution">
    <text evidence="2">The sequence shown here is derived from an EMBL/GenBank/DDBJ whole genome shotgun (WGS) entry which is preliminary data.</text>
</comment>
<feature type="transmembrane region" description="Helical" evidence="1">
    <location>
        <begin position="34"/>
        <end position="53"/>
    </location>
</feature>
<sequence length="124" mass="14098">MKEQITFLVFGIFFLGMSGFLAFAGMMADSAPPSITIIMIGMAVMCFCLSYLYPQFKQKDERMKLIREKGMFASFFAMMVYFIVFNLGLQLELIELSASVVVHILSTLMICTVFLSFVVFSKIY</sequence>
<dbReference type="EMBL" id="JAAVUM010000020">
    <property type="protein sequence ID" value="NKE07790.1"/>
    <property type="molecule type" value="Genomic_DNA"/>
</dbReference>
<name>A0A846TLF0_9BACI</name>
<keyword evidence="1" id="KW-0812">Transmembrane</keyword>